<dbReference type="RefSeq" id="WP_149278726.1">
    <property type="nucleotide sequence ID" value="NZ_CP043506.1"/>
</dbReference>
<dbReference type="PANTHER" id="PTHR12224:SF0">
    <property type="entry name" value="BETA-1,4-MANNOSYL-GLYCOPROTEIN 4-BETA-N-ACETYLGLUCOSAMINYLTRANSFERASE"/>
    <property type="match status" value="1"/>
</dbReference>
<name>A0A5C1YPT5_9PROT</name>
<dbReference type="KEGG" id="acek:FLP30_04235"/>
<dbReference type="GO" id="GO:0006044">
    <property type="term" value="P:N-acetylglucosamine metabolic process"/>
    <property type="evidence" value="ECO:0007669"/>
    <property type="project" value="TreeGrafter"/>
</dbReference>
<dbReference type="OrthoDB" id="1997677at2"/>
<dbReference type="Pfam" id="PF04724">
    <property type="entry name" value="Glyco_transf_17"/>
    <property type="match status" value="1"/>
</dbReference>
<sequence length="320" mass="37067">MSKVYNCFPFFNELDILDIKMSQEYEAVDFFVISESTTDFMGRPKPLFFLENSQRYERYRDKIIHCIVDDMPDHHDPFEREYHQRHSLLKVAAQAADDDVFIISDADEILRASSIERVRGLQGIAIFDMPMFQFYMNLRQAPDGWRAAYAVTNRFLGRIDHIAQFRWDRSGLDTVLAGEGEQFILPDAGWHFTHLGGVEALKHKLASYSHARDAWPRLMKEGDNLQKHIMAGGIVGNLKERSEYIPISYPYFPLHINDNQTFYQHKNFIKDPYAALRDLQALYKATLDEICLSMADRTDGVDVLYGLPPHEYAKLSGMIP</sequence>
<dbReference type="GO" id="GO:0016020">
    <property type="term" value="C:membrane"/>
    <property type="evidence" value="ECO:0007669"/>
    <property type="project" value="InterPro"/>
</dbReference>
<dbReference type="Proteomes" id="UP000324536">
    <property type="component" value="Chromosome"/>
</dbReference>
<proteinExistence type="predicted"/>
<dbReference type="AlphaFoldDB" id="A0A5C1YPT5"/>
<protein>
    <recommendedName>
        <fullName evidence="3">N-acetylglucosaminyltransferase</fullName>
    </recommendedName>
</protein>
<reference evidence="1 2" key="1">
    <citation type="submission" date="2019-09" db="EMBL/GenBank/DDBJ databases">
        <title>Genome sequencing of strain KACC 21233.</title>
        <authorList>
            <person name="Heo J."/>
            <person name="Kim S.-J."/>
            <person name="Kim J.-S."/>
            <person name="Hong S.-B."/>
            <person name="Kwon S.-W."/>
        </authorList>
    </citation>
    <scope>NUCLEOTIDE SEQUENCE [LARGE SCALE GENOMIC DNA]</scope>
    <source>
        <strain evidence="1 2">KACC 21233</strain>
    </source>
</reference>
<evidence type="ECO:0000313" key="1">
    <source>
        <dbReference type="EMBL" id="QEO17047.1"/>
    </source>
</evidence>
<accession>A0A5C1YPT5</accession>
<dbReference type="EMBL" id="CP043506">
    <property type="protein sequence ID" value="QEO17047.1"/>
    <property type="molecule type" value="Genomic_DNA"/>
</dbReference>
<keyword evidence="2" id="KW-1185">Reference proteome</keyword>
<evidence type="ECO:0000313" key="2">
    <source>
        <dbReference type="Proteomes" id="UP000324536"/>
    </source>
</evidence>
<evidence type="ECO:0008006" key="3">
    <source>
        <dbReference type="Google" id="ProtNLM"/>
    </source>
</evidence>
<dbReference type="InterPro" id="IPR006813">
    <property type="entry name" value="Glyco_trans_17"/>
</dbReference>
<dbReference type="PANTHER" id="PTHR12224">
    <property type="entry name" value="BETA-1,4-MANNOSYL-GLYCOPROTEIN BETA-1,4-N-ACETYLGLUCOSAMINYL-TRANSFERASE"/>
    <property type="match status" value="1"/>
</dbReference>
<gene>
    <name evidence="1" type="ORF">FLP30_04235</name>
</gene>
<organism evidence="1 2">
    <name type="scientific">Acetobacter vaccinii</name>
    <dbReference type="NCBI Taxonomy" id="2592655"/>
    <lineage>
        <taxon>Bacteria</taxon>
        <taxon>Pseudomonadati</taxon>
        <taxon>Pseudomonadota</taxon>
        <taxon>Alphaproteobacteria</taxon>
        <taxon>Acetobacterales</taxon>
        <taxon>Acetobacteraceae</taxon>
        <taxon>Acetobacter</taxon>
    </lineage>
</organism>
<dbReference type="GO" id="GO:0003830">
    <property type="term" value="F:beta-1,4-mannosylglycoprotein 4-beta-N-acetylglucosaminyltransferase activity"/>
    <property type="evidence" value="ECO:0007669"/>
    <property type="project" value="InterPro"/>
</dbReference>